<comment type="caution">
    <text evidence="1">The sequence shown here is derived from an EMBL/GenBank/DDBJ whole genome shotgun (WGS) entry which is preliminary data.</text>
</comment>
<organism evidence="1 2">
    <name type="scientific">Caballeronia sordidicola</name>
    <name type="common">Burkholderia sordidicola</name>
    <dbReference type="NCBI Taxonomy" id="196367"/>
    <lineage>
        <taxon>Bacteria</taxon>
        <taxon>Pseudomonadati</taxon>
        <taxon>Pseudomonadota</taxon>
        <taxon>Betaproteobacteria</taxon>
        <taxon>Burkholderiales</taxon>
        <taxon>Burkholderiaceae</taxon>
        <taxon>Caballeronia</taxon>
    </lineage>
</organism>
<dbReference type="AlphaFoldDB" id="A0A226XB88"/>
<reference evidence="2" key="1">
    <citation type="submission" date="2017-01" db="EMBL/GenBank/DDBJ databases">
        <title>Genome Analysis of Deinococcus marmoris KOPRI26562.</title>
        <authorList>
            <person name="Kim J.H."/>
            <person name="Oh H.-M."/>
        </authorList>
    </citation>
    <scope>NUCLEOTIDE SEQUENCE [LARGE SCALE GENOMIC DNA]</scope>
    <source>
        <strain evidence="2">PAMC 26633</strain>
    </source>
</reference>
<protein>
    <submittedName>
        <fullName evidence="1">Uncharacterized protein</fullName>
    </submittedName>
</protein>
<dbReference type="Proteomes" id="UP000214720">
    <property type="component" value="Unassembled WGS sequence"/>
</dbReference>
<proteinExistence type="predicted"/>
<dbReference type="EMBL" id="MTHB01000023">
    <property type="protein sequence ID" value="OXC80217.1"/>
    <property type="molecule type" value="Genomic_DNA"/>
</dbReference>
<evidence type="ECO:0000313" key="2">
    <source>
        <dbReference type="Proteomes" id="UP000214720"/>
    </source>
</evidence>
<gene>
    <name evidence="1" type="ORF">BSU04_03070</name>
</gene>
<sequence length="70" mass="7582">MVRLWLGALHLRDGIDLALPDHALKQTPNSHSSSNTQANSEASRFFSRAIGHYAGDTSTVPSPGRAIRLI</sequence>
<name>A0A226XB88_CABSO</name>
<accession>A0A226XB88</accession>
<evidence type="ECO:0000313" key="1">
    <source>
        <dbReference type="EMBL" id="OXC80217.1"/>
    </source>
</evidence>